<comment type="caution">
    <text evidence="1">The sequence shown here is derived from an EMBL/GenBank/DDBJ whole genome shotgun (WGS) entry which is preliminary data.</text>
</comment>
<gene>
    <name evidence="1" type="ORF">F5148DRAFT_515543</name>
</gene>
<organism evidence="1 2">
    <name type="scientific">Russula earlei</name>
    <dbReference type="NCBI Taxonomy" id="71964"/>
    <lineage>
        <taxon>Eukaryota</taxon>
        <taxon>Fungi</taxon>
        <taxon>Dikarya</taxon>
        <taxon>Basidiomycota</taxon>
        <taxon>Agaricomycotina</taxon>
        <taxon>Agaricomycetes</taxon>
        <taxon>Russulales</taxon>
        <taxon>Russulaceae</taxon>
        <taxon>Russula</taxon>
    </lineage>
</organism>
<keyword evidence="2" id="KW-1185">Reference proteome</keyword>
<evidence type="ECO:0000313" key="2">
    <source>
        <dbReference type="Proteomes" id="UP001207468"/>
    </source>
</evidence>
<dbReference type="EMBL" id="JAGFNK010000344">
    <property type="protein sequence ID" value="KAI9452256.1"/>
    <property type="molecule type" value="Genomic_DNA"/>
</dbReference>
<protein>
    <submittedName>
        <fullName evidence="1">Uncharacterized protein</fullName>
    </submittedName>
</protein>
<reference evidence="1" key="1">
    <citation type="submission" date="2021-03" db="EMBL/GenBank/DDBJ databases">
        <title>Evolutionary priming and transition to the ectomycorrhizal habit in an iconic lineage of mushroom-forming fungi: is preadaptation a requirement?</title>
        <authorList>
            <consortium name="DOE Joint Genome Institute"/>
            <person name="Looney B.P."/>
            <person name="Miyauchi S."/>
            <person name="Morin E."/>
            <person name="Drula E."/>
            <person name="Courty P.E."/>
            <person name="Chicoki N."/>
            <person name="Fauchery L."/>
            <person name="Kohler A."/>
            <person name="Kuo A."/>
            <person name="LaButti K."/>
            <person name="Pangilinan J."/>
            <person name="Lipzen A."/>
            <person name="Riley R."/>
            <person name="Andreopoulos W."/>
            <person name="He G."/>
            <person name="Johnson J."/>
            <person name="Barry K.W."/>
            <person name="Grigoriev I.V."/>
            <person name="Nagy L."/>
            <person name="Hibbett D."/>
            <person name="Henrissat B."/>
            <person name="Matheny P.B."/>
            <person name="Labbe J."/>
            <person name="Martin A.F."/>
        </authorList>
    </citation>
    <scope>NUCLEOTIDE SEQUENCE</scope>
    <source>
        <strain evidence="1">BPL698</strain>
    </source>
</reference>
<accession>A0ACC0TWY7</accession>
<name>A0ACC0TWY7_9AGAM</name>
<proteinExistence type="predicted"/>
<sequence>MSVIPPGIPNVEEIAAPQLLGGLFNWGLYGVLAAQTYVYSYNFPRDKRNIKLLDLYYWFVSGFGNINHLVSPNLGFFDVPIVGTVVSLTVQFFFMYRIFVISKRKASWLCVIIILCSIVSAIAAIAGGSYTRVRGRFATGRILKMLALTSMVGNTISDICIASALVYYLTKQRSTDRDGFNYSGHALESIVRLTVETNIITTTVSVISLLMIALYPEKNWFVCPASIIGKVYSNTLLVSLNNRISIRERPTSVRASQYPVTSFPTTATTHEETTTDLILMDMQKLPQNLQVRVNPLGEHEVQRRIFNFP</sequence>
<dbReference type="Proteomes" id="UP001207468">
    <property type="component" value="Unassembled WGS sequence"/>
</dbReference>
<evidence type="ECO:0000313" key="1">
    <source>
        <dbReference type="EMBL" id="KAI9452256.1"/>
    </source>
</evidence>